<evidence type="ECO:0000313" key="3">
    <source>
        <dbReference type="Proteomes" id="UP000054481"/>
    </source>
</evidence>
<keyword evidence="3" id="KW-1185">Reference proteome</keyword>
<name>A0A0F7ZQM1_9HYPO</name>
<dbReference type="Proteomes" id="UP000054481">
    <property type="component" value="Unassembled WGS sequence"/>
</dbReference>
<organism evidence="2 3">
    <name type="scientific">Hirsutella minnesotensis 3608</name>
    <dbReference type="NCBI Taxonomy" id="1043627"/>
    <lineage>
        <taxon>Eukaryota</taxon>
        <taxon>Fungi</taxon>
        <taxon>Dikarya</taxon>
        <taxon>Ascomycota</taxon>
        <taxon>Pezizomycotina</taxon>
        <taxon>Sordariomycetes</taxon>
        <taxon>Hypocreomycetidae</taxon>
        <taxon>Hypocreales</taxon>
        <taxon>Ophiocordycipitaceae</taxon>
        <taxon>Hirsutella</taxon>
    </lineage>
</organism>
<proteinExistence type="predicted"/>
<evidence type="ECO:0000313" key="2">
    <source>
        <dbReference type="EMBL" id="KJZ68103.1"/>
    </source>
</evidence>
<protein>
    <submittedName>
        <fullName evidence="2">Uncharacterized protein</fullName>
    </submittedName>
</protein>
<reference evidence="2 3" key="1">
    <citation type="journal article" date="2014" name="Genome Biol. Evol.">
        <title>Comparative genomics and transcriptomics analyses reveal divergent lifestyle features of nematode endoparasitic fungus Hirsutella minnesotensis.</title>
        <authorList>
            <person name="Lai Y."/>
            <person name="Liu K."/>
            <person name="Zhang X."/>
            <person name="Zhang X."/>
            <person name="Li K."/>
            <person name="Wang N."/>
            <person name="Shu C."/>
            <person name="Wu Y."/>
            <person name="Wang C."/>
            <person name="Bushley K.E."/>
            <person name="Xiang M."/>
            <person name="Liu X."/>
        </authorList>
    </citation>
    <scope>NUCLEOTIDE SEQUENCE [LARGE SCALE GENOMIC DNA]</scope>
    <source>
        <strain evidence="2 3">3608</strain>
    </source>
</reference>
<gene>
    <name evidence="2" type="ORF">HIM_12508</name>
</gene>
<evidence type="ECO:0000256" key="1">
    <source>
        <dbReference type="SAM" id="MobiDB-lite"/>
    </source>
</evidence>
<feature type="compositionally biased region" description="Low complexity" evidence="1">
    <location>
        <begin position="19"/>
        <end position="35"/>
    </location>
</feature>
<sequence>MALIDYTKWDNIDTDSEPEPSAAKSPPSPVNASPPLDTSASQSDAGKVEAVIVRCEVEKRRFLGLLLQYPKIMQSFCSQWLLFQH</sequence>
<feature type="region of interest" description="Disordered" evidence="1">
    <location>
        <begin position="1"/>
        <end position="47"/>
    </location>
</feature>
<dbReference type="AlphaFoldDB" id="A0A0F7ZQM1"/>
<accession>A0A0F7ZQM1</accession>
<dbReference type="EMBL" id="KQ031022">
    <property type="protein sequence ID" value="KJZ68103.1"/>
    <property type="molecule type" value="Genomic_DNA"/>
</dbReference>